<name>A0ABP5AFW8_9ACTN</name>
<organism evidence="1 2">
    <name type="scientific">Streptomyces sodiiphilus</name>
    <dbReference type="NCBI Taxonomy" id="226217"/>
    <lineage>
        <taxon>Bacteria</taxon>
        <taxon>Bacillati</taxon>
        <taxon>Actinomycetota</taxon>
        <taxon>Actinomycetes</taxon>
        <taxon>Kitasatosporales</taxon>
        <taxon>Streptomycetaceae</taxon>
        <taxon>Streptomyces</taxon>
    </lineage>
</organism>
<keyword evidence="1" id="KW-0808">Transferase</keyword>
<keyword evidence="1" id="KW-0489">Methyltransferase</keyword>
<sequence length="343" mass="38096">MRLTRDFQRRLIDNIQPIRNFFLAQALHHALDLGVLETLKDSPGTDVDALATARELDAERLIGLLLFLQNEGYVVEEDGWRLTSKGSEVLVFAPWYEMLVGGYAPTMQQLGDVMRPGAGWATRDTTRVGSGSCGIGRYDSLPIVHSLLESADTGIDTLIDLGCGDAGFLMDVMEPRPELQGIGVEPNPGSIDVATSRRTKRGMDDRLKLFQGAAADVAKLELPDAGRGSCFMTAFVLQEMLEQEGEEAVESMLRDTFTTYPEARWLVVEMDYRPDDPIMGHGLALGFYNPYFLIHAATEQRLQNREWWDAMFRRAGLTTRGFAVPDSRVDTTGLQYGVLLARA</sequence>
<dbReference type="RefSeq" id="WP_344261216.1">
    <property type="nucleotide sequence ID" value="NZ_BAAAMJ010000020.1"/>
</dbReference>
<dbReference type="GO" id="GO:0032259">
    <property type="term" value="P:methylation"/>
    <property type="evidence" value="ECO:0007669"/>
    <property type="project" value="UniProtKB-KW"/>
</dbReference>
<gene>
    <name evidence="1" type="ORF">GCM10009716_23320</name>
</gene>
<accession>A0ABP5AFW8</accession>
<protein>
    <submittedName>
        <fullName evidence="1">2-ketoarginine methyltransferase</fullName>
    </submittedName>
</protein>
<proteinExistence type="predicted"/>
<dbReference type="EMBL" id="BAAAMJ010000020">
    <property type="protein sequence ID" value="GAA1912922.1"/>
    <property type="molecule type" value="Genomic_DNA"/>
</dbReference>
<dbReference type="SUPFAM" id="SSF53335">
    <property type="entry name" value="S-adenosyl-L-methionine-dependent methyltransferases"/>
    <property type="match status" value="1"/>
</dbReference>
<comment type="caution">
    <text evidence="1">The sequence shown here is derived from an EMBL/GenBank/DDBJ whole genome shotgun (WGS) entry which is preliminary data.</text>
</comment>
<dbReference type="InterPro" id="IPR036390">
    <property type="entry name" value="WH_DNA-bd_sf"/>
</dbReference>
<dbReference type="Proteomes" id="UP001501303">
    <property type="component" value="Unassembled WGS sequence"/>
</dbReference>
<dbReference type="Gene3D" id="3.40.50.150">
    <property type="entry name" value="Vaccinia Virus protein VP39"/>
    <property type="match status" value="1"/>
</dbReference>
<dbReference type="GO" id="GO:0008168">
    <property type="term" value="F:methyltransferase activity"/>
    <property type="evidence" value="ECO:0007669"/>
    <property type="project" value="UniProtKB-KW"/>
</dbReference>
<dbReference type="InterPro" id="IPR036388">
    <property type="entry name" value="WH-like_DNA-bd_sf"/>
</dbReference>
<evidence type="ECO:0000313" key="2">
    <source>
        <dbReference type="Proteomes" id="UP001501303"/>
    </source>
</evidence>
<keyword evidence="2" id="KW-1185">Reference proteome</keyword>
<dbReference type="InterPro" id="IPR029063">
    <property type="entry name" value="SAM-dependent_MTases_sf"/>
</dbReference>
<dbReference type="Gene3D" id="1.10.10.10">
    <property type="entry name" value="Winged helix-like DNA-binding domain superfamily/Winged helix DNA-binding domain"/>
    <property type="match status" value="1"/>
</dbReference>
<reference evidence="2" key="1">
    <citation type="journal article" date="2019" name="Int. J. Syst. Evol. Microbiol.">
        <title>The Global Catalogue of Microorganisms (GCM) 10K type strain sequencing project: providing services to taxonomists for standard genome sequencing and annotation.</title>
        <authorList>
            <consortium name="The Broad Institute Genomics Platform"/>
            <consortium name="The Broad Institute Genome Sequencing Center for Infectious Disease"/>
            <person name="Wu L."/>
            <person name="Ma J."/>
        </authorList>
    </citation>
    <scope>NUCLEOTIDE SEQUENCE [LARGE SCALE GENOMIC DNA]</scope>
    <source>
        <strain evidence="2">JCM 13581</strain>
    </source>
</reference>
<evidence type="ECO:0000313" key="1">
    <source>
        <dbReference type="EMBL" id="GAA1912922.1"/>
    </source>
</evidence>
<dbReference type="SUPFAM" id="SSF46785">
    <property type="entry name" value="Winged helix' DNA-binding domain"/>
    <property type="match status" value="1"/>
</dbReference>